<dbReference type="EMBL" id="CP163431">
    <property type="protein sequence ID" value="XDQ01863.1"/>
    <property type="molecule type" value="Genomic_DNA"/>
</dbReference>
<dbReference type="InterPro" id="IPR012349">
    <property type="entry name" value="Split_barrel_FMN-bd"/>
</dbReference>
<name>A0AB39MAA2_9ACTN</name>
<accession>A0AB39MAA2</accession>
<dbReference type="Pfam" id="PF01243">
    <property type="entry name" value="PNPOx_N"/>
    <property type="match status" value="1"/>
</dbReference>
<protein>
    <submittedName>
        <fullName evidence="2">Pyridoxamine 5'-phosphate oxidase family protein</fullName>
    </submittedName>
</protein>
<organism evidence="2">
    <name type="scientific">Streptomyces sp. R08</name>
    <dbReference type="NCBI Taxonomy" id="3238624"/>
    <lineage>
        <taxon>Bacteria</taxon>
        <taxon>Bacillati</taxon>
        <taxon>Actinomycetota</taxon>
        <taxon>Actinomycetes</taxon>
        <taxon>Kitasatosporales</taxon>
        <taxon>Streptomycetaceae</taxon>
        <taxon>Streptomyces</taxon>
    </lineage>
</organism>
<reference evidence="2" key="1">
    <citation type="submission" date="2024-07" db="EMBL/GenBank/DDBJ databases">
        <authorList>
            <person name="Yu S.T."/>
        </authorList>
    </citation>
    <scope>NUCLEOTIDE SEQUENCE</scope>
    <source>
        <strain evidence="2">R08</strain>
    </source>
</reference>
<evidence type="ECO:0000259" key="1">
    <source>
        <dbReference type="Pfam" id="PF01243"/>
    </source>
</evidence>
<dbReference type="SUPFAM" id="SSF50475">
    <property type="entry name" value="FMN-binding split barrel"/>
    <property type="match status" value="1"/>
</dbReference>
<evidence type="ECO:0000313" key="2">
    <source>
        <dbReference type="EMBL" id="XDQ01863.1"/>
    </source>
</evidence>
<feature type="domain" description="Pyridoxamine 5'-phosphate oxidase N-terminal" evidence="1">
    <location>
        <begin position="21"/>
        <end position="134"/>
    </location>
</feature>
<dbReference type="InterPro" id="IPR011576">
    <property type="entry name" value="Pyridox_Oxase_N"/>
</dbReference>
<proteinExistence type="predicted"/>
<dbReference type="AlphaFoldDB" id="A0AB39MAA2"/>
<gene>
    <name evidence="2" type="ORF">AB5J58_17430</name>
</gene>
<sequence length="152" mass="17469">MKITEPPRTPEERRRDVLARLERELDIWVASADADGVPCLVPLWFLWDGRCVWLATRATNPTGRNLSDGRRTRLAFADTRDVVLIDGEATAFTAQDVPAAAADAFHAKYGWDPREDRAPYSFFRVRPLAVQAWHEQRELPQRHLMRDGTWLS</sequence>
<dbReference type="RefSeq" id="WP_329556669.1">
    <property type="nucleotide sequence ID" value="NZ_CP163431.1"/>
</dbReference>
<dbReference type="Gene3D" id="2.30.110.10">
    <property type="entry name" value="Electron Transport, Fmn-binding Protein, Chain A"/>
    <property type="match status" value="1"/>
</dbReference>